<dbReference type="EMBL" id="CAFBMH010000143">
    <property type="protein sequence ID" value="CAB4931235.1"/>
    <property type="molecule type" value="Genomic_DNA"/>
</dbReference>
<dbReference type="EMBL" id="CAFABA010000081">
    <property type="protein sequence ID" value="CAB4833770.1"/>
    <property type="molecule type" value="Genomic_DNA"/>
</dbReference>
<organism evidence="3">
    <name type="scientific">freshwater metagenome</name>
    <dbReference type="NCBI Taxonomy" id="449393"/>
    <lineage>
        <taxon>unclassified sequences</taxon>
        <taxon>metagenomes</taxon>
        <taxon>ecological metagenomes</taxon>
    </lineage>
</organism>
<evidence type="ECO:0000259" key="1">
    <source>
        <dbReference type="PROSITE" id="PS50056"/>
    </source>
</evidence>
<dbReference type="PANTHER" id="PTHR23339">
    <property type="entry name" value="TYROSINE SPECIFIC PROTEIN PHOSPHATASE AND DUAL SPECIFICITY PROTEIN PHOSPHATASE"/>
    <property type="match status" value="1"/>
</dbReference>
<protein>
    <submittedName>
        <fullName evidence="3">Unannotated protein</fullName>
    </submittedName>
</protein>
<dbReference type="Gene3D" id="3.90.190.10">
    <property type="entry name" value="Protein tyrosine phosphatase superfamily"/>
    <property type="match status" value="1"/>
</dbReference>
<dbReference type="Pfam" id="PF22785">
    <property type="entry name" value="Tc-R-P"/>
    <property type="match status" value="1"/>
</dbReference>
<dbReference type="InterPro" id="IPR050561">
    <property type="entry name" value="PTP"/>
</dbReference>
<dbReference type="EMBL" id="CAFBOS010000169">
    <property type="protein sequence ID" value="CAB5012363.1"/>
    <property type="molecule type" value="Genomic_DNA"/>
</dbReference>
<evidence type="ECO:0000313" key="3">
    <source>
        <dbReference type="EMBL" id="CAB4833770.1"/>
    </source>
</evidence>
<feature type="domain" description="Tyrosine specific protein phosphatases" evidence="1">
    <location>
        <begin position="51"/>
        <end position="108"/>
    </location>
</feature>
<evidence type="ECO:0000313" key="4">
    <source>
        <dbReference type="EMBL" id="CAB4931235.1"/>
    </source>
</evidence>
<dbReference type="AlphaFoldDB" id="A0A6J7AMQ3"/>
<dbReference type="EMBL" id="CAEZYR010000199">
    <property type="protein sequence ID" value="CAB4773125.1"/>
    <property type="molecule type" value="Genomic_DNA"/>
</dbReference>
<gene>
    <name evidence="2" type="ORF">UFOPK2754_03207</name>
    <name evidence="3" type="ORF">UFOPK3139_01881</name>
    <name evidence="4" type="ORF">UFOPK3543_02669</name>
    <name evidence="5" type="ORF">UFOPK3967_02308</name>
</gene>
<name>A0A6J7AMQ3_9ZZZZ</name>
<reference evidence="3" key="1">
    <citation type="submission" date="2020-05" db="EMBL/GenBank/DDBJ databases">
        <authorList>
            <person name="Chiriac C."/>
            <person name="Salcher M."/>
            <person name="Ghai R."/>
            <person name="Kavagutti S V."/>
        </authorList>
    </citation>
    <scope>NUCLEOTIDE SEQUENCE</scope>
</reference>
<dbReference type="SUPFAM" id="SSF52799">
    <property type="entry name" value="(Phosphotyrosine protein) phosphatases II"/>
    <property type="match status" value="1"/>
</dbReference>
<sequence length="144" mass="16002">MLPGGGLVRASAAYHRSEDVPGRTWGLYMDPFWAPTWPSRMLPWENMALPVDFDEAVEAIDEAYKIISDGGMVEVGCQGGIGRTGTVIACWAIRDGIVPSEAVQWVRDTYILRAVETPIQEWWVEWYGAHVNGTTAPPRPRGSR</sequence>
<accession>A0A6J7AMQ3</accession>
<dbReference type="InterPro" id="IPR000387">
    <property type="entry name" value="Tyr_Pase_dom"/>
</dbReference>
<proteinExistence type="predicted"/>
<evidence type="ECO:0000313" key="5">
    <source>
        <dbReference type="EMBL" id="CAB5012363.1"/>
    </source>
</evidence>
<dbReference type="PROSITE" id="PS50056">
    <property type="entry name" value="TYR_PHOSPHATASE_2"/>
    <property type="match status" value="1"/>
</dbReference>
<dbReference type="InterPro" id="IPR029021">
    <property type="entry name" value="Prot-tyrosine_phosphatase-like"/>
</dbReference>
<evidence type="ECO:0000313" key="2">
    <source>
        <dbReference type="EMBL" id="CAB4773125.1"/>
    </source>
</evidence>